<protein>
    <submittedName>
        <fullName evidence="6">Golgi associated kinase 1A</fullName>
    </submittedName>
</protein>
<evidence type="ECO:0000313" key="6">
    <source>
        <dbReference type="Ensembl" id="ENSLACP00000018034.1"/>
    </source>
</evidence>
<dbReference type="EMBL" id="AFYH01057970">
    <property type="status" value="NOT_ANNOTATED_CDS"/>
    <property type="molecule type" value="Genomic_DNA"/>
</dbReference>
<accession>H3B813</accession>
<keyword evidence="5" id="KW-0472">Membrane</keyword>
<dbReference type="Proteomes" id="UP000008672">
    <property type="component" value="Unassembled WGS sequence"/>
</dbReference>
<reference evidence="7" key="1">
    <citation type="submission" date="2011-08" db="EMBL/GenBank/DDBJ databases">
        <title>The draft genome of Latimeria chalumnae.</title>
        <authorList>
            <person name="Di Palma F."/>
            <person name="Alfoldi J."/>
            <person name="Johnson J."/>
            <person name="Berlin A."/>
            <person name="Gnerre S."/>
            <person name="Jaffe D."/>
            <person name="MacCallum I."/>
            <person name="Young S."/>
            <person name="Walker B.J."/>
            <person name="Lander E."/>
            <person name="Lindblad-Toh K."/>
        </authorList>
    </citation>
    <scope>NUCLEOTIDE SEQUENCE [LARGE SCALE GENOMIC DNA]</scope>
    <source>
        <strain evidence="7">Wild caught</strain>
    </source>
</reference>
<dbReference type="Ensembl" id="ENSLACT00000018165.1">
    <property type="protein sequence ID" value="ENSLACP00000018034.1"/>
    <property type="gene ID" value="ENSLACG00000015890.1"/>
</dbReference>
<dbReference type="GO" id="GO:0005794">
    <property type="term" value="C:Golgi apparatus"/>
    <property type="evidence" value="ECO:0007669"/>
    <property type="project" value="UniProtKB-SubCell"/>
</dbReference>
<dbReference type="HOGENOM" id="CLU_033542_0_0_1"/>
<organism evidence="6 7">
    <name type="scientific">Latimeria chalumnae</name>
    <name type="common">Coelacanth</name>
    <dbReference type="NCBI Taxonomy" id="7897"/>
    <lineage>
        <taxon>Eukaryota</taxon>
        <taxon>Metazoa</taxon>
        <taxon>Chordata</taxon>
        <taxon>Craniata</taxon>
        <taxon>Vertebrata</taxon>
        <taxon>Euteleostomi</taxon>
        <taxon>Coelacanthiformes</taxon>
        <taxon>Coelacanthidae</taxon>
        <taxon>Latimeria</taxon>
    </lineage>
</organism>
<sequence length="336" mass="38332">PGASAEFPRSWIGARPPPWFSSDDINKMKLLASGTVISKTRVPAHGQVLKVGLALAHSTVTYDPDQRCHYGLCGLIKRSEDLYEVLAFHLDRVLGLNRSFPAVTRKFENGLLPYRFTNGVARPIIWWASDIQHLDDANNDQNSFAVSWPQYQALLQKRCGMKDLTPGMDAVPCLSVKHTEWGKLALFDFLLQVHDRLDRYCCGFNPEPSHPCVEDMLRDRCRNPKELLLVHILVQKGDPTRLVFIDNAGRPLHPEENLNFRLLEGIDEFPRNAVSVLKSGCLQSMLLRSLHMDREFWETHGGYQGVNKLLYNIDRRGKVLLKYIEDHHLKVVNENS</sequence>
<comment type="similarity">
    <text evidence="3">Belongs to the GASK family.</text>
</comment>
<comment type="subcellular location">
    <subcellularLocation>
        <location evidence="1">Endomembrane system</location>
    </subcellularLocation>
    <subcellularLocation>
        <location evidence="2">Golgi apparatus</location>
    </subcellularLocation>
</comment>
<dbReference type="STRING" id="7897.ENSLACP00000018034"/>
<gene>
    <name evidence="6" type="primary">GASK1A</name>
</gene>
<dbReference type="InParanoid" id="H3B813"/>
<dbReference type="GeneTree" id="ENSGT00420000029769"/>
<name>H3B813_LATCH</name>
<evidence type="ECO:0000256" key="3">
    <source>
        <dbReference type="ARBA" id="ARBA00007691"/>
    </source>
</evidence>
<evidence type="ECO:0000313" key="7">
    <source>
        <dbReference type="Proteomes" id="UP000008672"/>
    </source>
</evidence>
<dbReference type="FunCoup" id="H3B813">
    <property type="interactions" value="305"/>
</dbReference>
<proteinExistence type="inferred from homology"/>
<dbReference type="AlphaFoldDB" id="H3B813"/>
<evidence type="ECO:0000256" key="2">
    <source>
        <dbReference type="ARBA" id="ARBA00004555"/>
    </source>
</evidence>
<dbReference type="Pfam" id="PF15051">
    <property type="entry name" value="FAM198"/>
    <property type="match status" value="1"/>
</dbReference>
<evidence type="ECO:0000256" key="5">
    <source>
        <dbReference type="ARBA" id="ARBA00023136"/>
    </source>
</evidence>
<keyword evidence="7" id="KW-1185">Reference proteome</keyword>
<reference evidence="6" key="2">
    <citation type="submission" date="2025-08" db="UniProtKB">
        <authorList>
            <consortium name="Ensembl"/>
        </authorList>
    </citation>
    <scope>IDENTIFICATION</scope>
</reference>
<dbReference type="EMBL" id="AFYH01057971">
    <property type="status" value="NOT_ANNOTATED_CDS"/>
    <property type="molecule type" value="Genomic_DNA"/>
</dbReference>
<dbReference type="eggNOG" id="ENOG502RYY5">
    <property type="taxonomic scope" value="Eukaryota"/>
</dbReference>
<dbReference type="OMA" id="WLQYQEM"/>
<dbReference type="PANTHER" id="PTHR15905:SF5">
    <property type="entry name" value="GOLGI-ASSOCIATED KINASE 1A"/>
    <property type="match status" value="1"/>
</dbReference>
<evidence type="ECO:0000256" key="1">
    <source>
        <dbReference type="ARBA" id="ARBA00004308"/>
    </source>
</evidence>
<evidence type="ECO:0000256" key="4">
    <source>
        <dbReference type="ARBA" id="ARBA00023034"/>
    </source>
</evidence>
<keyword evidence="4" id="KW-0333">Golgi apparatus</keyword>
<dbReference type="PANTHER" id="PTHR15905">
    <property type="entry name" value="GOLGI-ASSOCIATED KINASE 1B-RELATED"/>
    <property type="match status" value="1"/>
</dbReference>
<dbReference type="InterPro" id="IPR029207">
    <property type="entry name" value="FAM198"/>
</dbReference>
<reference evidence="6" key="3">
    <citation type="submission" date="2025-09" db="UniProtKB">
        <authorList>
            <consortium name="Ensembl"/>
        </authorList>
    </citation>
    <scope>IDENTIFICATION</scope>
</reference>
<dbReference type="EMBL" id="AFYH01057972">
    <property type="status" value="NOT_ANNOTATED_CDS"/>
    <property type="molecule type" value="Genomic_DNA"/>
</dbReference>